<evidence type="ECO:0000313" key="8">
    <source>
        <dbReference type="EMBL" id="AEQ51351.1"/>
    </source>
</evidence>
<organism evidence="8 9">
    <name type="scientific">Pelagibacterium halotolerans (strain DSM 22347 / JCM 15775 / CGMCC 1.7692 / B2)</name>
    <dbReference type="NCBI Taxonomy" id="1082931"/>
    <lineage>
        <taxon>Bacteria</taxon>
        <taxon>Pseudomonadati</taxon>
        <taxon>Pseudomonadota</taxon>
        <taxon>Alphaproteobacteria</taxon>
        <taxon>Hyphomicrobiales</taxon>
        <taxon>Devosiaceae</taxon>
        <taxon>Pelagibacterium</taxon>
    </lineage>
</organism>
<dbReference type="CDD" id="cd16442">
    <property type="entry name" value="BPL"/>
    <property type="match status" value="1"/>
</dbReference>
<accession>G4R873</accession>
<protein>
    <recommendedName>
        <fullName evidence="5">biotin--[biotin carboxyl-carrier protein] ligase</fullName>
        <ecNumber evidence="5">6.3.4.15</ecNumber>
    </recommendedName>
</protein>
<dbReference type="STRING" id="1082931.KKY_1329"/>
<reference evidence="8 9" key="1">
    <citation type="journal article" date="2012" name="J. Bacteriol.">
        <title>Complete genome sequence of Pelagibacterium halotolerans B2T.</title>
        <authorList>
            <person name="Huo Y.Y."/>
            <person name="Cheng H."/>
            <person name="Han X.F."/>
            <person name="Jiang X.W."/>
            <person name="Sun C."/>
            <person name="Zhang X.Q."/>
            <person name="Zhu X.F."/>
            <person name="Liu Y.F."/>
            <person name="Li P.F."/>
            <person name="Ni P.X."/>
            <person name="Wu M."/>
        </authorList>
    </citation>
    <scope>NUCLEOTIDE SEQUENCE [LARGE SCALE GENOMIC DNA]</scope>
    <source>
        <strain evidence="9">DSM 22347 / JCM 15775 / CGMCC 1.7692 / B2</strain>
    </source>
</reference>
<name>G4R873_PELHB</name>
<dbReference type="EC" id="6.3.4.15" evidence="5"/>
<dbReference type="HOGENOM" id="CLU_051096_3_0_5"/>
<sequence>MVAFPLPDNAVEAGYRVIGFDSVGSTNIEAMKAAMAGNAGKIWYAALQQTEGRGRRGRAWESPYGNLAASLMIVPDAPSNSLAGLGFVAGVALNTALTRLMPAAAIRSGLDGADGVSDGGRARIALKWPNDVLADGAKLAGILLEAQKRPDGRTAIVIGIGVNVVAAPQGLPYPATSLADLGAPLDAPSVFEALAESWVECYQMWNNGSGTNRIIHRWRDNAAGIGAEVAVQRGDGVLRGIFETIDDAGHLIVRDDEGHRIAITAGDVHFGTTATLR</sequence>
<dbReference type="KEGG" id="phl:KKY_1329"/>
<keyword evidence="4" id="KW-0092">Biotin</keyword>
<dbReference type="InterPro" id="IPR008988">
    <property type="entry name" value="Transcriptional_repressor_C"/>
</dbReference>
<proteinExistence type="predicted"/>
<keyword evidence="1 8" id="KW-0436">Ligase</keyword>
<dbReference type="SUPFAM" id="SSF55681">
    <property type="entry name" value="Class II aaRS and biotin synthetases"/>
    <property type="match status" value="1"/>
</dbReference>
<dbReference type="PANTHER" id="PTHR12835:SF5">
    <property type="entry name" value="BIOTIN--PROTEIN LIGASE"/>
    <property type="match status" value="1"/>
</dbReference>
<keyword evidence="2" id="KW-0547">Nucleotide-binding</keyword>
<dbReference type="PROSITE" id="PS51733">
    <property type="entry name" value="BPL_LPL_CATALYTIC"/>
    <property type="match status" value="1"/>
</dbReference>
<evidence type="ECO:0000256" key="2">
    <source>
        <dbReference type="ARBA" id="ARBA00022741"/>
    </source>
</evidence>
<dbReference type="EMBL" id="CP003075">
    <property type="protein sequence ID" value="AEQ51351.1"/>
    <property type="molecule type" value="Genomic_DNA"/>
</dbReference>
<evidence type="ECO:0000256" key="4">
    <source>
        <dbReference type="ARBA" id="ARBA00023267"/>
    </source>
</evidence>
<dbReference type="Gene3D" id="2.30.30.100">
    <property type="match status" value="1"/>
</dbReference>
<dbReference type="eggNOG" id="COG0340">
    <property type="taxonomic scope" value="Bacteria"/>
</dbReference>
<evidence type="ECO:0000259" key="7">
    <source>
        <dbReference type="PROSITE" id="PS51733"/>
    </source>
</evidence>
<keyword evidence="3" id="KW-0067">ATP-binding</keyword>
<dbReference type="Pfam" id="PF02237">
    <property type="entry name" value="BPL_C"/>
    <property type="match status" value="1"/>
</dbReference>
<feature type="domain" description="BPL/LPL catalytic" evidence="7">
    <location>
        <begin position="18"/>
        <end position="206"/>
    </location>
</feature>
<dbReference type="AlphaFoldDB" id="G4R873"/>
<comment type="catalytic activity">
    <reaction evidence="6">
        <text>biotin + L-lysyl-[protein] + ATP = N(6)-biotinyl-L-lysyl-[protein] + AMP + diphosphate + H(+)</text>
        <dbReference type="Rhea" id="RHEA:11756"/>
        <dbReference type="Rhea" id="RHEA-COMP:9752"/>
        <dbReference type="Rhea" id="RHEA-COMP:10505"/>
        <dbReference type="ChEBI" id="CHEBI:15378"/>
        <dbReference type="ChEBI" id="CHEBI:29969"/>
        <dbReference type="ChEBI" id="CHEBI:30616"/>
        <dbReference type="ChEBI" id="CHEBI:33019"/>
        <dbReference type="ChEBI" id="CHEBI:57586"/>
        <dbReference type="ChEBI" id="CHEBI:83144"/>
        <dbReference type="ChEBI" id="CHEBI:456215"/>
        <dbReference type="EC" id="6.3.4.15"/>
    </reaction>
</comment>
<dbReference type="Gene3D" id="3.30.930.10">
    <property type="entry name" value="Bira Bifunctional Protein, Domain 2"/>
    <property type="match status" value="1"/>
</dbReference>
<dbReference type="RefSeq" id="WP_014130500.1">
    <property type="nucleotide sequence ID" value="NC_016078.1"/>
</dbReference>
<dbReference type="InterPro" id="IPR004143">
    <property type="entry name" value="BPL_LPL_catalytic"/>
</dbReference>
<dbReference type="NCBIfam" id="TIGR00121">
    <property type="entry name" value="birA_ligase"/>
    <property type="match status" value="1"/>
</dbReference>
<dbReference type="PATRIC" id="fig|1082931.4.peg.1307"/>
<evidence type="ECO:0000313" key="9">
    <source>
        <dbReference type="Proteomes" id="UP000008850"/>
    </source>
</evidence>
<dbReference type="GO" id="GO:0004077">
    <property type="term" value="F:biotin--[biotin carboxyl-carrier protein] ligase activity"/>
    <property type="evidence" value="ECO:0007669"/>
    <property type="project" value="UniProtKB-EC"/>
</dbReference>
<evidence type="ECO:0000256" key="6">
    <source>
        <dbReference type="ARBA" id="ARBA00047846"/>
    </source>
</evidence>
<gene>
    <name evidence="8" type="ordered locus">KKY_1329</name>
</gene>
<keyword evidence="9" id="KW-1185">Reference proteome</keyword>
<dbReference type="Proteomes" id="UP000008850">
    <property type="component" value="Chromosome"/>
</dbReference>
<dbReference type="Pfam" id="PF03099">
    <property type="entry name" value="BPL_LplA_LipB"/>
    <property type="match status" value="1"/>
</dbReference>
<dbReference type="InterPro" id="IPR045864">
    <property type="entry name" value="aa-tRNA-synth_II/BPL/LPL"/>
</dbReference>
<dbReference type="InterPro" id="IPR004408">
    <property type="entry name" value="Biotin_CoA_COase_ligase"/>
</dbReference>
<dbReference type="GO" id="GO:0005524">
    <property type="term" value="F:ATP binding"/>
    <property type="evidence" value="ECO:0007669"/>
    <property type="project" value="UniProtKB-KW"/>
</dbReference>
<dbReference type="GO" id="GO:0005737">
    <property type="term" value="C:cytoplasm"/>
    <property type="evidence" value="ECO:0007669"/>
    <property type="project" value="TreeGrafter"/>
</dbReference>
<evidence type="ECO:0000256" key="3">
    <source>
        <dbReference type="ARBA" id="ARBA00022840"/>
    </source>
</evidence>
<evidence type="ECO:0000256" key="5">
    <source>
        <dbReference type="ARBA" id="ARBA00024227"/>
    </source>
</evidence>
<dbReference type="PANTHER" id="PTHR12835">
    <property type="entry name" value="BIOTIN PROTEIN LIGASE"/>
    <property type="match status" value="1"/>
</dbReference>
<dbReference type="InterPro" id="IPR003142">
    <property type="entry name" value="BPL_C"/>
</dbReference>
<dbReference type="SUPFAM" id="SSF50037">
    <property type="entry name" value="C-terminal domain of transcriptional repressors"/>
    <property type="match status" value="1"/>
</dbReference>
<evidence type="ECO:0000256" key="1">
    <source>
        <dbReference type="ARBA" id="ARBA00022598"/>
    </source>
</evidence>